<dbReference type="EMBL" id="JBBWRZ010000006">
    <property type="protein sequence ID" value="KAK8233427.1"/>
    <property type="molecule type" value="Genomic_DNA"/>
</dbReference>
<sequence length="256" mass="28550">MENKDKYTIPPRRQALGTRHSMHFDTGHPHHIEGMRIPTSRSSENLSMSPSSYGQQPSTPRHLYYGMEIPPQHMEGARIPAGRNDENMNMTSPSYHQQPPTPQYLYFDGGYAQHVAGTPTTRVPEHHERPEHRPKGPVEAASLAMEAALLHVKDLVRKPVDALEEAQLDTARASDTDRALKQLTEASETARDFATLANQLAYAAAIIAGEVNNNKEALANAVEGIRNMKSPSHGPNMRPTMSKVVNNLEELCRHRR</sequence>
<accession>A0ABR1YMJ1</accession>
<gene>
    <name evidence="2" type="ORF">HDK90DRAFT_466474</name>
</gene>
<comment type="caution">
    <text evidence="2">The sequence shown here is derived from an EMBL/GenBank/DDBJ whole genome shotgun (WGS) entry which is preliminary data.</text>
</comment>
<evidence type="ECO:0000313" key="3">
    <source>
        <dbReference type="Proteomes" id="UP001492380"/>
    </source>
</evidence>
<protein>
    <recommendedName>
        <fullName evidence="4">Vinculin</fullName>
    </recommendedName>
</protein>
<evidence type="ECO:0000256" key="1">
    <source>
        <dbReference type="SAM" id="MobiDB-lite"/>
    </source>
</evidence>
<dbReference type="Proteomes" id="UP001492380">
    <property type="component" value="Unassembled WGS sequence"/>
</dbReference>
<proteinExistence type="predicted"/>
<evidence type="ECO:0008006" key="4">
    <source>
        <dbReference type="Google" id="ProtNLM"/>
    </source>
</evidence>
<organism evidence="2 3">
    <name type="scientific">Phyllosticta capitalensis</name>
    <dbReference type="NCBI Taxonomy" id="121624"/>
    <lineage>
        <taxon>Eukaryota</taxon>
        <taxon>Fungi</taxon>
        <taxon>Dikarya</taxon>
        <taxon>Ascomycota</taxon>
        <taxon>Pezizomycotina</taxon>
        <taxon>Dothideomycetes</taxon>
        <taxon>Dothideomycetes incertae sedis</taxon>
        <taxon>Botryosphaeriales</taxon>
        <taxon>Phyllostictaceae</taxon>
        <taxon>Phyllosticta</taxon>
    </lineage>
</organism>
<feature type="compositionally biased region" description="Basic and acidic residues" evidence="1">
    <location>
        <begin position="22"/>
        <end position="34"/>
    </location>
</feature>
<evidence type="ECO:0000313" key="2">
    <source>
        <dbReference type="EMBL" id="KAK8233427.1"/>
    </source>
</evidence>
<keyword evidence="3" id="KW-1185">Reference proteome</keyword>
<name>A0ABR1YMJ1_9PEZI</name>
<reference evidence="2 3" key="1">
    <citation type="submission" date="2024-04" db="EMBL/GenBank/DDBJ databases">
        <title>Phyllosticta paracitricarpa is synonymous to the EU quarantine fungus P. citricarpa based on phylogenomic analyses.</title>
        <authorList>
            <consortium name="Lawrence Berkeley National Laboratory"/>
            <person name="Van Ingen-Buijs V.A."/>
            <person name="Van Westerhoven A.C."/>
            <person name="Haridas S."/>
            <person name="Skiadas P."/>
            <person name="Martin F."/>
            <person name="Groenewald J.Z."/>
            <person name="Crous P.W."/>
            <person name="Seidl M.F."/>
        </authorList>
    </citation>
    <scope>NUCLEOTIDE SEQUENCE [LARGE SCALE GENOMIC DNA]</scope>
    <source>
        <strain evidence="2 3">CBS 123374</strain>
    </source>
</reference>
<feature type="region of interest" description="Disordered" evidence="1">
    <location>
        <begin position="1"/>
        <end position="36"/>
    </location>
</feature>